<sequence length="137" mass="14842">MTIREVRAALTALLKQAAPGVPVSKSDTDKPVVRPSFKIDIFPAEGNAACGGARERSIDVDVWYYPAERVEYLEECSEMAERLIAALEAGIDTGEIVLVPDDTVSTTISLGVLVLQFALSWCESAAETGEMMEALEY</sequence>
<reference evidence="1" key="1">
    <citation type="journal article" date="2021" name="Proc. Natl. Acad. Sci. U.S.A.">
        <title>A Catalog of Tens of Thousands of Viruses from Human Metagenomes Reveals Hidden Associations with Chronic Diseases.</title>
        <authorList>
            <person name="Tisza M.J."/>
            <person name="Buck C.B."/>
        </authorList>
    </citation>
    <scope>NUCLEOTIDE SEQUENCE</scope>
    <source>
        <strain evidence="1">CtOyc4</strain>
    </source>
</reference>
<evidence type="ECO:0000313" key="1">
    <source>
        <dbReference type="EMBL" id="DAD72092.1"/>
    </source>
</evidence>
<dbReference type="EMBL" id="BK015894">
    <property type="protein sequence ID" value="DAD72092.1"/>
    <property type="molecule type" value="Genomic_DNA"/>
</dbReference>
<dbReference type="InterPro" id="IPR049254">
    <property type="entry name" value="Phage_tail_terminator"/>
</dbReference>
<proteinExistence type="predicted"/>
<dbReference type="Pfam" id="PF20765">
    <property type="entry name" value="Phage_tail_terminator_8"/>
    <property type="match status" value="1"/>
</dbReference>
<accession>A0A8S5LPY1</accession>
<protein>
    <submittedName>
        <fullName evidence="1">Tail completion protein</fullName>
    </submittedName>
</protein>
<name>A0A8S5LPY1_9CAUD</name>
<organism evidence="1">
    <name type="scientific">Myoviridae sp. ctOyc4</name>
    <dbReference type="NCBI Taxonomy" id="2827606"/>
    <lineage>
        <taxon>Viruses</taxon>
        <taxon>Duplodnaviria</taxon>
        <taxon>Heunggongvirae</taxon>
        <taxon>Uroviricota</taxon>
        <taxon>Caudoviricetes</taxon>
    </lineage>
</organism>